<evidence type="ECO:0000259" key="5">
    <source>
        <dbReference type="Pfam" id="PF01361"/>
    </source>
</evidence>
<comment type="caution">
    <text evidence="6">The sequence shown here is derived from an EMBL/GenBank/DDBJ whole genome shotgun (WGS) entry which is preliminary data.</text>
</comment>
<organism evidence="6 7">
    <name type="scientific">Brevibacillus parabrevis</name>
    <dbReference type="NCBI Taxonomy" id="54914"/>
    <lineage>
        <taxon>Bacteria</taxon>
        <taxon>Bacillati</taxon>
        <taxon>Bacillota</taxon>
        <taxon>Bacilli</taxon>
        <taxon>Bacillales</taxon>
        <taxon>Paenibacillaceae</taxon>
        <taxon>Brevibacillus</taxon>
    </lineage>
</organism>
<dbReference type="Proteomes" id="UP000316882">
    <property type="component" value="Unassembled WGS sequence"/>
</dbReference>
<evidence type="ECO:0000313" key="7">
    <source>
        <dbReference type="Proteomes" id="UP000316882"/>
    </source>
</evidence>
<dbReference type="InterPro" id="IPR004370">
    <property type="entry name" value="4-OT-like_dom"/>
</dbReference>
<dbReference type="Pfam" id="PF01361">
    <property type="entry name" value="Tautomerase"/>
    <property type="match status" value="1"/>
</dbReference>
<dbReference type="GeneID" id="87614419"/>
<evidence type="ECO:0000256" key="4">
    <source>
        <dbReference type="RuleBase" id="RU362032"/>
    </source>
</evidence>
<dbReference type="GO" id="GO:0016853">
    <property type="term" value="F:isomerase activity"/>
    <property type="evidence" value="ECO:0007669"/>
    <property type="project" value="UniProtKB-UniRule"/>
</dbReference>
<proteinExistence type="inferred from homology"/>
<dbReference type="NCBIfam" id="TIGR00013">
    <property type="entry name" value="taut"/>
    <property type="match status" value="1"/>
</dbReference>
<feature type="active site" description="Proton acceptor; via imino nitrogen" evidence="3">
    <location>
        <position position="2"/>
    </location>
</feature>
<dbReference type="SUPFAM" id="SSF55331">
    <property type="entry name" value="Tautomerase/MIF"/>
    <property type="match status" value="1"/>
</dbReference>
<keyword evidence="2 4" id="KW-0413">Isomerase</keyword>
<evidence type="ECO:0000256" key="2">
    <source>
        <dbReference type="ARBA" id="ARBA00023235"/>
    </source>
</evidence>
<dbReference type="AlphaFoldDB" id="A0A4Y3PJM9"/>
<dbReference type="PANTHER" id="PTHR35530">
    <property type="entry name" value="TAUTOMERASE-RELATED"/>
    <property type="match status" value="1"/>
</dbReference>
<gene>
    <name evidence="6" type="ORF">BPA01_30970</name>
</gene>
<dbReference type="Gene3D" id="3.30.429.10">
    <property type="entry name" value="Macrophage Migration Inhibitory Factor"/>
    <property type="match status" value="1"/>
</dbReference>
<evidence type="ECO:0000256" key="1">
    <source>
        <dbReference type="ARBA" id="ARBA00006723"/>
    </source>
</evidence>
<accession>A0A4Y3PJM9</accession>
<evidence type="ECO:0000313" key="6">
    <source>
        <dbReference type="EMBL" id="GEB33517.1"/>
    </source>
</evidence>
<dbReference type="RefSeq" id="WP_122963147.1">
    <property type="nucleotide sequence ID" value="NZ_BJMH01000014.1"/>
</dbReference>
<dbReference type="InterPro" id="IPR014347">
    <property type="entry name" value="Tautomerase/MIF_sf"/>
</dbReference>
<keyword evidence="7" id="KW-1185">Reference proteome</keyword>
<dbReference type="PANTHER" id="PTHR35530:SF1">
    <property type="entry name" value="2-HYDROXYMUCONATE TAUTOMERASE"/>
    <property type="match status" value="1"/>
</dbReference>
<name>A0A4Y3PJM9_BREPA</name>
<dbReference type="NCBIfam" id="NF002524">
    <property type="entry name" value="PRK01964.1"/>
    <property type="match status" value="1"/>
</dbReference>
<dbReference type="EC" id="5.3.2.-" evidence="4"/>
<feature type="domain" description="4-oxalocrotonate tautomerase-like" evidence="5">
    <location>
        <begin position="2"/>
        <end position="59"/>
    </location>
</feature>
<reference evidence="6 7" key="1">
    <citation type="submission" date="2019-06" db="EMBL/GenBank/DDBJ databases">
        <title>Whole genome shotgun sequence of Brevibacillus parabrevis NBRC 12334.</title>
        <authorList>
            <person name="Hosoyama A."/>
            <person name="Uohara A."/>
            <person name="Ohji S."/>
            <person name="Ichikawa N."/>
        </authorList>
    </citation>
    <scope>NUCLEOTIDE SEQUENCE [LARGE SCALE GENOMIC DNA]</scope>
    <source>
        <strain evidence="6 7">NBRC 12334</strain>
    </source>
</reference>
<comment type="similarity">
    <text evidence="1 4">Belongs to the 4-oxalocrotonate tautomerase family.</text>
</comment>
<dbReference type="STRING" id="54914.AV540_06735"/>
<sequence length="64" mass="7081">MPIVQVSILEGRDKEQIRQMIEGVTQAITDSLQVKPEQVRVLVTEVPPSHWGAGGVTKEQSRSL</sequence>
<dbReference type="EMBL" id="BJMH01000014">
    <property type="protein sequence ID" value="GEB33517.1"/>
    <property type="molecule type" value="Genomic_DNA"/>
</dbReference>
<protein>
    <recommendedName>
        <fullName evidence="4">Tautomerase</fullName>
        <ecNumber evidence="4">5.3.2.-</ecNumber>
    </recommendedName>
</protein>
<dbReference type="InterPro" id="IPR018191">
    <property type="entry name" value="4-OT"/>
</dbReference>
<evidence type="ECO:0000256" key="3">
    <source>
        <dbReference type="PIRSR" id="PIRSR618191-1"/>
    </source>
</evidence>